<feature type="compositionally biased region" description="Low complexity" evidence="1">
    <location>
        <begin position="442"/>
        <end position="451"/>
    </location>
</feature>
<evidence type="ECO:0000256" key="1">
    <source>
        <dbReference type="SAM" id="MobiDB-lite"/>
    </source>
</evidence>
<evidence type="ECO:0000313" key="2">
    <source>
        <dbReference type="EMBL" id="CEM09760.1"/>
    </source>
</evidence>
<feature type="compositionally biased region" description="Basic and acidic residues" evidence="1">
    <location>
        <begin position="376"/>
        <end position="385"/>
    </location>
</feature>
<name>A0A0G4FA44_9ALVE</name>
<feature type="region of interest" description="Disordered" evidence="1">
    <location>
        <begin position="322"/>
        <end position="465"/>
    </location>
</feature>
<feature type="compositionally biased region" description="Basic and acidic residues" evidence="1">
    <location>
        <begin position="84"/>
        <end position="99"/>
    </location>
</feature>
<feature type="compositionally biased region" description="Pro residues" evidence="1">
    <location>
        <begin position="432"/>
        <end position="441"/>
    </location>
</feature>
<gene>
    <name evidence="2" type="ORF">Cvel_15962</name>
</gene>
<dbReference type="EMBL" id="CDMZ01000229">
    <property type="protein sequence ID" value="CEM09760.1"/>
    <property type="molecule type" value="Genomic_DNA"/>
</dbReference>
<feature type="compositionally biased region" description="Basic and acidic residues" evidence="1">
    <location>
        <begin position="112"/>
        <end position="154"/>
    </location>
</feature>
<feature type="compositionally biased region" description="Acidic residues" evidence="1">
    <location>
        <begin position="297"/>
        <end position="307"/>
    </location>
</feature>
<dbReference type="Gene3D" id="1.10.8.10">
    <property type="entry name" value="DNA helicase RuvA subunit, C-terminal domain"/>
    <property type="match status" value="1"/>
</dbReference>
<reference evidence="2" key="1">
    <citation type="submission" date="2014-11" db="EMBL/GenBank/DDBJ databases">
        <authorList>
            <person name="Otto D Thomas"/>
            <person name="Naeem Raeece"/>
        </authorList>
    </citation>
    <scope>NUCLEOTIDE SEQUENCE</scope>
</reference>
<dbReference type="VEuPathDB" id="CryptoDB:Cvel_15962"/>
<feature type="compositionally biased region" description="Low complexity" evidence="1">
    <location>
        <begin position="30"/>
        <end position="46"/>
    </location>
</feature>
<protein>
    <submittedName>
        <fullName evidence="2">Uncharacterized protein</fullName>
    </submittedName>
</protein>
<feature type="compositionally biased region" description="Basic and acidic residues" evidence="1">
    <location>
        <begin position="391"/>
        <end position="415"/>
    </location>
</feature>
<feature type="region of interest" description="Disordered" evidence="1">
    <location>
        <begin position="271"/>
        <end position="309"/>
    </location>
</feature>
<accession>A0A0G4FA44</accession>
<feature type="compositionally biased region" description="Polar residues" evidence="1">
    <location>
        <begin position="349"/>
        <end position="360"/>
    </location>
</feature>
<feature type="compositionally biased region" description="Basic and acidic residues" evidence="1">
    <location>
        <begin position="328"/>
        <end position="348"/>
    </location>
</feature>
<sequence length="465" mass="50512">MGQTRVDSEAASQALRNEGRDVVNAIISLTSSSSSSSSSFSSFSTLRPAEGGPQGGMRGKGNEGMEPGDMKMTGVEGSGKKVNGRRERDRDIERREAKAKTQGVRVPAETALEDRAPAEKRGRQPKGSEKSDIEGRAEIKGLARLEKATPDAKVQKFSIATPESHMQIDIPGPIKQQQQQQQQSFSLPRVSPISPRGEAGSDTMIRQGSLPQRAPDDNGAGVSRMPGGVRRGRVERAGARKERKGRAQLLLFVPSSWLRFIALSLFPSSSLRGKKQKKGRGFRWDTPPNKRHSTAGEMEEEKEEGEVVEGGYVYSVKEGGMVLAGTKKTPEEQKKCTGKKKEGEKEMTFSRSRGRSSQGTDLPPPLPPRPLSQAREMVRGRERGEGGGNRRRQESAGESHDQKDRGQKRMNDRRKGTNIKPSNPQHFISPSSSPPPLPPSPASAAFFFSSPSPGPDVGKNKGENG</sequence>
<feature type="compositionally biased region" description="Basic residues" evidence="1">
    <location>
        <begin position="272"/>
        <end position="281"/>
    </location>
</feature>
<proteinExistence type="predicted"/>
<feature type="compositionally biased region" description="Polar residues" evidence="1">
    <location>
        <begin position="419"/>
        <end position="428"/>
    </location>
</feature>
<feature type="region of interest" description="Disordered" evidence="1">
    <location>
        <begin position="30"/>
        <end position="243"/>
    </location>
</feature>
<organism evidence="2">
    <name type="scientific">Chromera velia CCMP2878</name>
    <dbReference type="NCBI Taxonomy" id="1169474"/>
    <lineage>
        <taxon>Eukaryota</taxon>
        <taxon>Sar</taxon>
        <taxon>Alveolata</taxon>
        <taxon>Colpodellida</taxon>
        <taxon>Chromeraceae</taxon>
        <taxon>Chromera</taxon>
    </lineage>
</organism>
<dbReference type="AlphaFoldDB" id="A0A0G4FA44"/>